<dbReference type="KEGG" id="cai:Caci_3049"/>
<dbReference type="AlphaFoldDB" id="C7Q4I9"/>
<name>C7Q4I9_CATAD</name>
<dbReference type="EMBL" id="CP001700">
    <property type="protein sequence ID" value="ACU71958.1"/>
    <property type="molecule type" value="Genomic_DNA"/>
</dbReference>
<protein>
    <submittedName>
        <fullName evidence="1">Uncharacterized protein</fullName>
    </submittedName>
</protein>
<evidence type="ECO:0000313" key="2">
    <source>
        <dbReference type="Proteomes" id="UP000000851"/>
    </source>
</evidence>
<dbReference type="Proteomes" id="UP000000851">
    <property type="component" value="Chromosome"/>
</dbReference>
<dbReference type="STRING" id="479433.Caci_3049"/>
<gene>
    <name evidence="1" type="ordered locus">Caci_3049</name>
</gene>
<evidence type="ECO:0000313" key="1">
    <source>
        <dbReference type="EMBL" id="ACU71958.1"/>
    </source>
</evidence>
<sequence length="81" mass="9025">MTPKEAQLAEIAGRVRMWREDVAECRKRAGAARKLAGECDADAAHAEVMTRRWEIIHNAVRLDMVPGLESPVDPKAAEVSW</sequence>
<dbReference type="InParanoid" id="C7Q4I9"/>
<dbReference type="RefSeq" id="WP_012787251.1">
    <property type="nucleotide sequence ID" value="NC_013131.1"/>
</dbReference>
<reference evidence="1 2" key="1">
    <citation type="journal article" date="2009" name="Stand. Genomic Sci.">
        <title>Complete genome sequence of Catenulispora acidiphila type strain (ID 139908).</title>
        <authorList>
            <person name="Copeland A."/>
            <person name="Lapidus A."/>
            <person name="Glavina Del Rio T."/>
            <person name="Nolan M."/>
            <person name="Lucas S."/>
            <person name="Chen F."/>
            <person name="Tice H."/>
            <person name="Cheng J.F."/>
            <person name="Bruce D."/>
            <person name="Goodwin L."/>
            <person name="Pitluck S."/>
            <person name="Mikhailova N."/>
            <person name="Pati A."/>
            <person name="Ivanova N."/>
            <person name="Mavromatis K."/>
            <person name="Chen A."/>
            <person name="Palaniappan K."/>
            <person name="Chain P."/>
            <person name="Land M."/>
            <person name="Hauser L."/>
            <person name="Chang Y.J."/>
            <person name="Jeffries C.D."/>
            <person name="Chertkov O."/>
            <person name="Brettin T."/>
            <person name="Detter J.C."/>
            <person name="Han C."/>
            <person name="Ali Z."/>
            <person name="Tindall B.J."/>
            <person name="Goker M."/>
            <person name="Bristow J."/>
            <person name="Eisen J.A."/>
            <person name="Markowitz V."/>
            <person name="Hugenholtz P."/>
            <person name="Kyrpides N.C."/>
            <person name="Klenk H.P."/>
        </authorList>
    </citation>
    <scope>NUCLEOTIDE SEQUENCE [LARGE SCALE GENOMIC DNA]</scope>
    <source>
        <strain evidence="2">DSM 44928 / JCM 14897 / NBRC 102108 / NRRL B-24433 / ID139908</strain>
    </source>
</reference>
<keyword evidence="2" id="KW-1185">Reference proteome</keyword>
<proteinExistence type="predicted"/>
<organism evidence="1 2">
    <name type="scientific">Catenulispora acidiphila (strain DSM 44928 / JCM 14897 / NBRC 102108 / NRRL B-24433 / ID139908)</name>
    <dbReference type="NCBI Taxonomy" id="479433"/>
    <lineage>
        <taxon>Bacteria</taxon>
        <taxon>Bacillati</taxon>
        <taxon>Actinomycetota</taxon>
        <taxon>Actinomycetes</taxon>
        <taxon>Catenulisporales</taxon>
        <taxon>Catenulisporaceae</taxon>
        <taxon>Catenulispora</taxon>
    </lineage>
</organism>
<accession>C7Q4I9</accession>
<dbReference type="HOGENOM" id="CLU_2567564_0_0_11"/>